<dbReference type="Proteomes" id="UP001165065">
    <property type="component" value="Unassembled WGS sequence"/>
</dbReference>
<dbReference type="EMBL" id="BRYA01000669">
    <property type="protein sequence ID" value="GMI28786.1"/>
    <property type="molecule type" value="Genomic_DNA"/>
</dbReference>
<dbReference type="OrthoDB" id="206201at2759"/>
<organism evidence="3 4">
    <name type="scientific">Triparma columacea</name>
    <dbReference type="NCBI Taxonomy" id="722753"/>
    <lineage>
        <taxon>Eukaryota</taxon>
        <taxon>Sar</taxon>
        <taxon>Stramenopiles</taxon>
        <taxon>Ochrophyta</taxon>
        <taxon>Bolidophyceae</taxon>
        <taxon>Parmales</taxon>
        <taxon>Triparmaceae</taxon>
        <taxon>Triparma</taxon>
    </lineage>
</organism>
<reference evidence="4" key="1">
    <citation type="journal article" date="2023" name="Commun. Biol.">
        <title>Genome analysis of Parmales, the sister group of diatoms, reveals the evolutionary specialization of diatoms from phago-mixotrophs to photoautotrophs.</title>
        <authorList>
            <person name="Ban H."/>
            <person name="Sato S."/>
            <person name="Yoshikawa S."/>
            <person name="Yamada K."/>
            <person name="Nakamura Y."/>
            <person name="Ichinomiya M."/>
            <person name="Sato N."/>
            <person name="Blanc-Mathieu R."/>
            <person name="Endo H."/>
            <person name="Kuwata A."/>
            <person name="Ogata H."/>
        </authorList>
    </citation>
    <scope>NUCLEOTIDE SEQUENCE [LARGE SCALE GENOMIC DNA]</scope>
</reference>
<feature type="signal peptide" evidence="1">
    <location>
        <begin position="1"/>
        <end position="23"/>
    </location>
</feature>
<evidence type="ECO:0000313" key="4">
    <source>
        <dbReference type="Proteomes" id="UP001165065"/>
    </source>
</evidence>
<feature type="chain" id="PRO_5040938144" description="PA domain-containing protein" evidence="1">
    <location>
        <begin position="24"/>
        <end position="401"/>
    </location>
</feature>
<comment type="caution">
    <text evidence="3">The sequence shown here is derived from an EMBL/GenBank/DDBJ whole genome shotgun (WGS) entry which is preliminary data.</text>
</comment>
<dbReference type="SUPFAM" id="SSF52025">
    <property type="entry name" value="PA domain"/>
    <property type="match status" value="1"/>
</dbReference>
<dbReference type="CDD" id="cd04818">
    <property type="entry name" value="PA_subtilisin_1"/>
    <property type="match status" value="1"/>
</dbReference>
<keyword evidence="4" id="KW-1185">Reference proteome</keyword>
<evidence type="ECO:0000256" key="1">
    <source>
        <dbReference type="SAM" id="SignalP"/>
    </source>
</evidence>
<dbReference type="InterPro" id="IPR003137">
    <property type="entry name" value="PA_domain"/>
</dbReference>
<keyword evidence="1" id="KW-0732">Signal</keyword>
<evidence type="ECO:0000259" key="2">
    <source>
        <dbReference type="Pfam" id="PF02225"/>
    </source>
</evidence>
<sequence>MFKLPLFALLSLVLLFLSSVARGEDDEFEDEDFVSVTGCAMSVGDSMSIGCEHSIFSVSIRDISGELANSSPDDGNLLCSPVPGKGLEGKIAVSKRGVCPFTDKARAAQEAGAIALVISDSQEGTTPVRLKGTGLEETLITIPVVMIGLDDYNEIIVDLDAGEKVEARISQDMTVITKAHPLFEEFDLKGQLMTATERPEFLMQLGAYMQRGGWNETAQVLITMAANNCKDKDFQILYSAGEYFHNVVEDVQRAAGHFFACAEASLNMVKKSATPKDVKKEAMEKLKIVAGLVPERGEQSLIIEALIESKMWRETREIISYLHKETLLGTSGVLAWARYVKEIGKGKALLDLISSGWVENNQLSSDEEWIEVMNNAKEFVQNFVLGASSKKKMEGGGSSEL</sequence>
<dbReference type="InterPro" id="IPR046450">
    <property type="entry name" value="PA_dom_sf"/>
</dbReference>
<dbReference type="AlphaFoldDB" id="A0A9W7G263"/>
<dbReference type="Pfam" id="PF02225">
    <property type="entry name" value="PA"/>
    <property type="match status" value="1"/>
</dbReference>
<evidence type="ECO:0000313" key="3">
    <source>
        <dbReference type="EMBL" id="GMI28786.1"/>
    </source>
</evidence>
<gene>
    <name evidence="3" type="ORF">TrCOL_g2184</name>
</gene>
<accession>A0A9W7G263</accession>
<feature type="domain" description="PA" evidence="2">
    <location>
        <begin position="65"/>
        <end position="154"/>
    </location>
</feature>
<dbReference type="Gene3D" id="3.50.30.30">
    <property type="match status" value="1"/>
</dbReference>
<name>A0A9W7G263_9STRA</name>
<protein>
    <recommendedName>
        <fullName evidence="2">PA domain-containing protein</fullName>
    </recommendedName>
</protein>
<proteinExistence type="predicted"/>